<dbReference type="PANTHER" id="PTHR42852:SF17">
    <property type="entry name" value="THIOREDOXIN-LIKE PROTEIN HI_1115"/>
    <property type="match status" value="1"/>
</dbReference>
<dbReference type="EMBL" id="JACHCE010000004">
    <property type="protein sequence ID" value="MBB5637261.1"/>
    <property type="molecule type" value="Genomic_DNA"/>
</dbReference>
<dbReference type="PROSITE" id="PS51352">
    <property type="entry name" value="THIOREDOXIN_2"/>
    <property type="match status" value="1"/>
</dbReference>
<accession>A0A7W8ZNG1</accession>
<dbReference type="GO" id="GO:0016853">
    <property type="term" value="F:isomerase activity"/>
    <property type="evidence" value="ECO:0007669"/>
    <property type="project" value="UniProtKB-KW"/>
</dbReference>
<dbReference type="Pfam" id="PF08534">
    <property type="entry name" value="Redoxin"/>
    <property type="match status" value="1"/>
</dbReference>
<dbReference type="GO" id="GO:0016491">
    <property type="term" value="F:oxidoreductase activity"/>
    <property type="evidence" value="ECO:0007669"/>
    <property type="project" value="InterPro"/>
</dbReference>
<evidence type="ECO:0000259" key="1">
    <source>
        <dbReference type="PROSITE" id="PS51352"/>
    </source>
</evidence>
<dbReference type="InterPro" id="IPR050553">
    <property type="entry name" value="Thioredoxin_ResA/DsbE_sf"/>
</dbReference>
<dbReference type="CDD" id="cd02966">
    <property type="entry name" value="TlpA_like_family"/>
    <property type="match status" value="1"/>
</dbReference>
<dbReference type="InterPro" id="IPR013766">
    <property type="entry name" value="Thioredoxin_domain"/>
</dbReference>
<protein>
    <submittedName>
        <fullName evidence="2">Thiol-disulfide isomerase/thioredoxin</fullName>
    </submittedName>
</protein>
<evidence type="ECO:0000313" key="3">
    <source>
        <dbReference type="Proteomes" id="UP000537204"/>
    </source>
</evidence>
<proteinExistence type="predicted"/>
<dbReference type="InterPro" id="IPR036249">
    <property type="entry name" value="Thioredoxin-like_sf"/>
</dbReference>
<dbReference type="Gene3D" id="3.40.30.10">
    <property type="entry name" value="Glutaredoxin"/>
    <property type="match status" value="1"/>
</dbReference>
<dbReference type="AlphaFoldDB" id="A0A7W8ZNG1"/>
<gene>
    <name evidence="2" type="ORF">HDE68_003174</name>
</gene>
<keyword evidence="2" id="KW-0413">Isomerase</keyword>
<reference evidence="2 3" key="1">
    <citation type="submission" date="2020-08" db="EMBL/GenBank/DDBJ databases">
        <title>Genomic Encyclopedia of Type Strains, Phase IV (KMG-V): Genome sequencing to study the core and pangenomes of soil and plant-associated prokaryotes.</title>
        <authorList>
            <person name="Whitman W."/>
        </authorList>
    </citation>
    <scope>NUCLEOTIDE SEQUENCE [LARGE SCALE GENOMIC DNA]</scope>
    <source>
        <strain evidence="2 3">S3M1</strain>
    </source>
</reference>
<name>A0A7W8ZNG1_9SPHI</name>
<feature type="domain" description="Thioredoxin" evidence="1">
    <location>
        <begin position="31"/>
        <end position="174"/>
    </location>
</feature>
<dbReference type="Proteomes" id="UP000537204">
    <property type="component" value="Unassembled WGS sequence"/>
</dbReference>
<dbReference type="RefSeq" id="WP_183883128.1">
    <property type="nucleotide sequence ID" value="NZ_JACHCE010000004.1"/>
</dbReference>
<dbReference type="PANTHER" id="PTHR42852">
    <property type="entry name" value="THIOL:DISULFIDE INTERCHANGE PROTEIN DSBE"/>
    <property type="match status" value="1"/>
</dbReference>
<dbReference type="InterPro" id="IPR013740">
    <property type="entry name" value="Redoxin"/>
</dbReference>
<dbReference type="SUPFAM" id="SSF52833">
    <property type="entry name" value="Thioredoxin-like"/>
    <property type="match status" value="1"/>
</dbReference>
<comment type="caution">
    <text evidence="2">The sequence shown here is derived from an EMBL/GenBank/DDBJ whole genome shotgun (WGS) entry which is preliminary data.</text>
</comment>
<sequence>MMSNKLFKIITISVLAIAGFGTGLIQTVNGQEIGDKLPDLKIKGPFIMGNEKSTVADLYQKGGLIINFWATWCSPCLKEQKRLDSLTQIYPDLSVLSVTYEDISGVKAHFARAGLPKSKSMIITTNDTIFHNAFKHRAIPHNIWIDKAGIIKASTGGDEINEKNIKEFLKGNTSKLHIKKDRLDFSFTKTYHVPDSMILFRSYITGYNEEITSGVNFGPDENGEFKRLFAWNRPIIQFFWLAFTKQKNSRMNWKLIELDSSDSIRFIQTYFNRPLFERSKYTNGDDLVTRERKWDYDNLYCYELILPKNIPASKSSEYMLPDLEKFFNIKASTRKKKMMTNVVSLDKSKLSKLPVAKGEKPFIDKFYDSLIVKSTSIDDILDCLMERFTDDTPYVNKTGYNGLLSFEIKSEKGKLTLEEVWAKLNGFGIKKVEKKHLYEILVLKDLSHPNKI</sequence>
<evidence type="ECO:0000313" key="2">
    <source>
        <dbReference type="EMBL" id="MBB5637261.1"/>
    </source>
</evidence>
<organism evidence="2 3">
    <name type="scientific">Pedobacter cryoconitis</name>
    <dbReference type="NCBI Taxonomy" id="188932"/>
    <lineage>
        <taxon>Bacteria</taxon>
        <taxon>Pseudomonadati</taxon>
        <taxon>Bacteroidota</taxon>
        <taxon>Sphingobacteriia</taxon>
        <taxon>Sphingobacteriales</taxon>
        <taxon>Sphingobacteriaceae</taxon>
        <taxon>Pedobacter</taxon>
    </lineage>
</organism>